<protein>
    <submittedName>
        <fullName evidence="7">KDO2-lipid IV(A) lauroyltransferase</fullName>
        <ecNumber evidence="7">2.3.1.241</ecNumber>
    </submittedName>
</protein>
<keyword evidence="2" id="KW-1003">Cell membrane</keyword>
<dbReference type="RefSeq" id="WP_184101000.1">
    <property type="nucleotide sequence ID" value="NZ_JACHHN010000004.1"/>
</dbReference>
<dbReference type="EMBL" id="JACHHN010000004">
    <property type="protein sequence ID" value="MBB5191724.1"/>
    <property type="molecule type" value="Genomic_DNA"/>
</dbReference>
<dbReference type="CDD" id="cd07984">
    <property type="entry name" value="LPLAT_LABLAT-like"/>
    <property type="match status" value="1"/>
</dbReference>
<proteinExistence type="predicted"/>
<evidence type="ECO:0000256" key="3">
    <source>
        <dbReference type="ARBA" id="ARBA00022519"/>
    </source>
</evidence>
<dbReference type="PIRSF" id="PIRSF026649">
    <property type="entry name" value="MsbB"/>
    <property type="match status" value="1"/>
</dbReference>
<dbReference type="InterPro" id="IPR004960">
    <property type="entry name" value="LipA_acyltrans"/>
</dbReference>
<organism evidence="7 8">
    <name type="scientific">Silvimonas terrae</name>
    <dbReference type="NCBI Taxonomy" id="300266"/>
    <lineage>
        <taxon>Bacteria</taxon>
        <taxon>Pseudomonadati</taxon>
        <taxon>Pseudomonadota</taxon>
        <taxon>Betaproteobacteria</taxon>
        <taxon>Neisseriales</taxon>
        <taxon>Chitinibacteraceae</taxon>
        <taxon>Silvimonas</taxon>
    </lineage>
</organism>
<sequence>MTAIFWLLSLLPLSWAQALGALLGASAARLPGRYGTRLQQNYLQAYPDSSSIQLREASRAAGRMVLEMPYFWMRENPMSRLDISPANFHETTDALLAQGKGLILLSPHLGGFELLGPLFAQYSPSTVLFKPPHQPWLRDWIERMRSRPNLAMAPATPRGVRMLVKALKRGETIGILPDQCPGGGEGDWAPFFGKPAYTMNLVQRLQAISGAPIVMVFAERLAASCAYHIHLKVLAEPLSTDRQAAAAHLNNQIEQLIACAPTQYLWGYNRYKRPRGA</sequence>
<dbReference type="NCBIfam" id="NF006487">
    <property type="entry name" value="PRK08905.1"/>
    <property type="match status" value="1"/>
</dbReference>
<keyword evidence="6 7" id="KW-0012">Acyltransferase</keyword>
<gene>
    <name evidence="7" type="ORF">HNQ50_002454</name>
</gene>
<dbReference type="AlphaFoldDB" id="A0A840RGL4"/>
<dbReference type="Pfam" id="PF03279">
    <property type="entry name" value="Lip_A_acyltrans"/>
    <property type="match status" value="1"/>
</dbReference>
<dbReference type="GO" id="GO:0008913">
    <property type="term" value="F:Kdo2-lipid IVA acyltransferase activity"/>
    <property type="evidence" value="ECO:0007669"/>
    <property type="project" value="UniProtKB-EC"/>
</dbReference>
<dbReference type="GO" id="GO:0009247">
    <property type="term" value="P:glycolipid biosynthetic process"/>
    <property type="evidence" value="ECO:0007669"/>
    <property type="project" value="UniProtKB-ARBA"/>
</dbReference>
<dbReference type="Proteomes" id="UP000543030">
    <property type="component" value="Unassembled WGS sequence"/>
</dbReference>
<dbReference type="GO" id="GO:0005886">
    <property type="term" value="C:plasma membrane"/>
    <property type="evidence" value="ECO:0007669"/>
    <property type="project" value="UniProtKB-SubCell"/>
</dbReference>
<keyword evidence="5" id="KW-0472">Membrane</keyword>
<evidence type="ECO:0000313" key="8">
    <source>
        <dbReference type="Proteomes" id="UP000543030"/>
    </source>
</evidence>
<evidence type="ECO:0000256" key="1">
    <source>
        <dbReference type="ARBA" id="ARBA00004533"/>
    </source>
</evidence>
<keyword evidence="8" id="KW-1185">Reference proteome</keyword>
<dbReference type="PANTHER" id="PTHR30606">
    <property type="entry name" value="LIPID A BIOSYNTHESIS LAUROYL ACYLTRANSFERASE"/>
    <property type="match status" value="1"/>
</dbReference>
<evidence type="ECO:0000256" key="4">
    <source>
        <dbReference type="ARBA" id="ARBA00022679"/>
    </source>
</evidence>
<evidence type="ECO:0000256" key="5">
    <source>
        <dbReference type="ARBA" id="ARBA00023136"/>
    </source>
</evidence>
<keyword evidence="4 7" id="KW-0808">Transferase</keyword>
<comment type="caution">
    <text evidence="7">The sequence shown here is derived from an EMBL/GenBank/DDBJ whole genome shotgun (WGS) entry which is preliminary data.</text>
</comment>
<keyword evidence="3" id="KW-0997">Cell inner membrane</keyword>
<evidence type="ECO:0000256" key="6">
    <source>
        <dbReference type="ARBA" id="ARBA00023315"/>
    </source>
</evidence>
<evidence type="ECO:0000313" key="7">
    <source>
        <dbReference type="EMBL" id="MBB5191724.1"/>
    </source>
</evidence>
<evidence type="ECO:0000256" key="2">
    <source>
        <dbReference type="ARBA" id="ARBA00022475"/>
    </source>
</evidence>
<comment type="subcellular location">
    <subcellularLocation>
        <location evidence="1">Cell inner membrane</location>
    </subcellularLocation>
</comment>
<dbReference type="EC" id="2.3.1.241" evidence="7"/>
<name>A0A840RGL4_9NEIS</name>
<dbReference type="PANTHER" id="PTHR30606:SF10">
    <property type="entry name" value="PHOSPHATIDYLINOSITOL MANNOSIDE ACYLTRANSFERASE"/>
    <property type="match status" value="1"/>
</dbReference>
<reference evidence="7 8" key="1">
    <citation type="submission" date="2020-08" db="EMBL/GenBank/DDBJ databases">
        <title>Genomic Encyclopedia of Type Strains, Phase IV (KMG-IV): sequencing the most valuable type-strain genomes for metagenomic binning, comparative biology and taxonomic classification.</title>
        <authorList>
            <person name="Goeker M."/>
        </authorList>
    </citation>
    <scope>NUCLEOTIDE SEQUENCE [LARGE SCALE GENOMIC DNA]</scope>
    <source>
        <strain evidence="7 8">DSM 18233</strain>
    </source>
</reference>
<accession>A0A840RGL4</accession>